<evidence type="ECO:0000256" key="10">
    <source>
        <dbReference type="ARBA" id="ARBA00022990"/>
    </source>
</evidence>
<keyword evidence="8" id="KW-0832">Ubl conjugation</keyword>
<dbReference type="GeneTree" id="ENSGT01050000244924"/>
<dbReference type="GO" id="GO:0008380">
    <property type="term" value="P:RNA splicing"/>
    <property type="evidence" value="ECO:0007669"/>
    <property type="project" value="UniProtKB-KW"/>
</dbReference>
<evidence type="ECO:0000256" key="11">
    <source>
        <dbReference type="ARBA" id="ARBA00023159"/>
    </source>
</evidence>
<feature type="domain" description="RRM" evidence="15">
    <location>
        <begin position="347"/>
        <end position="421"/>
    </location>
</feature>
<evidence type="ECO:0000259" key="15">
    <source>
        <dbReference type="PROSITE" id="PS50102"/>
    </source>
</evidence>
<dbReference type="InterPro" id="IPR021790">
    <property type="entry name" value="PTBP1-like_RRM2"/>
</dbReference>
<dbReference type="FunFam" id="3.30.70.330:FF:000162">
    <property type="entry name" value="polypyrimidine tract-binding protein 1 isoform X2"/>
    <property type="match status" value="1"/>
</dbReference>
<dbReference type="CDD" id="cd12695">
    <property type="entry name" value="RRM3_PTBP1"/>
    <property type="match status" value="1"/>
</dbReference>
<dbReference type="OrthoDB" id="6369905at2759"/>
<keyword evidence="4" id="KW-1017">Isopeptide bond</keyword>
<evidence type="ECO:0000256" key="9">
    <source>
        <dbReference type="ARBA" id="ARBA00022884"/>
    </source>
</evidence>
<dbReference type="Proteomes" id="UP000694569">
    <property type="component" value="Unplaced"/>
</dbReference>
<dbReference type="AlphaFoldDB" id="A0A8C5QTH9"/>
<keyword evidence="7" id="KW-0677">Repeat</keyword>
<evidence type="ECO:0000256" key="5">
    <source>
        <dbReference type="ARBA" id="ARBA00022553"/>
    </source>
</evidence>
<keyword evidence="13" id="KW-0539">Nucleus</keyword>
<dbReference type="InterPro" id="IPR055204">
    <property type="entry name" value="HNRNPL_RRM"/>
</dbReference>
<dbReference type="InterPro" id="IPR000504">
    <property type="entry name" value="RRM_dom"/>
</dbReference>
<evidence type="ECO:0000256" key="3">
    <source>
        <dbReference type="ARBA" id="ARBA00022491"/>
    </source>
</evidence>
<evidence type="ECO:0000313" key="17">
    <source>
        <dbReference type="Proteomes" id="UP000694569"/>
    </source>
</evidence>
<dbReference type="InterPro" id="IPR006536">
    <property type="entry name" value="HnRNP-L/PTB"/>
</dbReference>
<protein>
    <recommendedName>
        <fullName evidence="2">Polypyrimidine tract-binding protein 1</fullName>
    </recommendedName>
</protein>
<dbReference type="GO" id="GO:0010629">
    <property type="term" value="P:negative regulation of gene expression"/>
    <property type="evidence" value="ECO:0007669"/>
    <property type="project" value="UniProtKB-ARBA"/>
</dbReference>
<feature type="domain" description="RRM" evidence="15">
    <location>
        <begin position="464"/>
        <end position="539"/>
    </location>
</feature>
<keyword evidence="17" id="KW-1185">Reference proteome</keyword>
<dbReference type="Pfam" id="PF13893">
    <property type="entry name" value="RRM_5"/>
    <property type="match status" value="1"/>
</dbReference>
<dbReference type="PANTHER" id="PTHR15592">
    <property type="entry name" value="MATRIN 3/NUCLEAR PROTEIN 220-RELATED"/>
    <property type="match status" value="1"/>
</dbReference>
<dbReference type="GO" id="GO:1903312">
    <property type="term" value="P:negative regulation of mRNA metabolic process"/>
    <property type="evidence" value="ECO:0007669"/>
    <property type="project" value="UniProtKB-ARBA"/>
</dbReference>
<evidence type="ECO:0000256" key="6">
    <source>
        <dbReference type="ARBA" id="ARBA00022664"/>
    </source>
</evidence>
<dbReference type="CDD" id="cd12693">
    <property type="entry name" value="RRM2_PTBP1_like"/>
    <property type="match status" value="1"/>
</dbReference>
<gene>
    <name evidence="16" type="primary">PTBP1</name>
</gene>
<dbReference type="SUPFAM" id="SSF54928">
    <property type="entry name" value="RNA-binding domain, RBD"/>
    <property type="match status" value="4"/>
</dbReference>
<keyword evidence="9 14" id="KW-0694">RNA-binding</keyword>
<dbReference type="FunFam" id="3.30.70.330:FF:000032">
    <property type="entry name" value="Polypyrimidine tract-binding protein 2 isoform 1"/>
    <property type="match status" value="1"/>
</dbReference>
<evidence type="ECO:0000256" key="14">
    <source>
        <dbReference type="PROSITE-ProRule" id="PRU00176"/>
    </source>
</evidence>
<dbReference type="SMART" id="SM00360">
    <property type="entry name" value="RRM"/>
    <property type="match status" value="4"/>
</dbReference>
<reference evidence="16" key="1">
    <citation type="submission" date="2025-08" db="UniProtKB">
        <authorList>
            <consortium name="Ensembl"/>
        </authorList>
    </citation>
    <scope>IDENTIFICATION</scope>
</reference>
<keyword evidence="3" id="KW-0678">Repressor</keyword>
<dbReference type="InterPro" id="IPR012677">
    <property type="entry name" value="Nucleotide-bd_a/b_plait_sf"/>
</dbReference>
<evidence type="ECO:0000256" key="7">
    <source>
        <dbReference type="ARBA" id="ARBA00022737"/>
    </source>
</evidence>
<keyword evidence="5" id="KW-0597">Phosphoprotein</keyword>
<dbReference type="NCBIfam" id="TIGR01649">
    <property type="entry name" value="hnRNP-L_PTB"/>
    <property type="match status" value="1"/>
</dbReference>
<dbReference type="GO" id="GO:0005634">
    <property type="term" value="C:nucleus"/>
    <property type="evidence" value="ECO:0007669"/>
    <property type="project" value="UniProtKB-SubCell"/>
</dbReference>
<dbReference type="Gene3D" id="3.30.70.330">
    <property type="match status" value="4"/>
</dbReference>
<dbReference type="GO" id="GO:0003723">
    <property type="term" value="F:RNA binding"/>
    <property type="evidence" value="ECO:0007669"/>
    <property type="project" value="UniProtKB-UniRule"/>
</dbReference>
<evidence type="ECO:0000256" key="4">
    <source>
        <dbReference type="ARBA" id="ARBA00022499"/>
    </source>
</evidence>
<evidence type="ECO:0000313" key="16">
    <source>
        <dbReference type="Ensembl" id="ENSLLEP00000042152.1"/>
    </source>
</evidence>
<dbReference type="InterPro" id="IPR035000">
    <property type="entry name" value="PTBP1_RRM1"/>
</dbReference>
<keyword evidence="10" id="KW-0007">Acetylation</keyword>
<evidence type="ECO:0000256" key="1">
    <source>
        <dbReference type="ARBA" id="ARBA00004123"/>
    </source>
</evidence>
<dbReference type="GO" id="GO:0006397">
    <property type="term" value="P:mRNA processing"/>
    <property type="evidence" value="ECO:0007669"/>
    <property type="project" value="UniProtKB-KW"/>
</dbReference>
<evidence type="ECO:0000256" key="13">
    <source>
        <dbReference type="ARBA" id="ARBA00023242"/>
    </source>
</evidence>
<dbReference type="FunFam" id="3.30.70.330:FF:000018">
    <property type="entry name" value="Polypyrimidine tract-binding protein 2 isoform 1"/>
    <property type="match status" value="1"/>
</dbReference>
<dbReference type="Pfam" id="PF11835">
    <property type="entry name" value="RRM_8"/>
    <property type="match status" value="1"/>
</dbReference>
<evidence type="ECO:0000256" key="8">
    <source>
        <dbReference type="ARBA" id="ARBA00022843"/>
    </source>
</evidence>
<comment type="subcellular location">
    <subcellularLocation>
        <location evidence="1">Nucleus</location>
    </subcellularLocation>
</comment>
<keyword evidence="11" id="KW-0010">Activator</keyword>
<feature type="domain" description="RRM" evidence="15">
    <location>
        <begin position="51"/>
        <end position="135"/>
    </location>
</feature>
<dbReference type="FunFam" id="3.30.70.330:FF:000036">
    <property type="entry name" value="polypyrimidine tract-binding protein 1 isoform X2"/>
    <property type="match status" value="1"/>
</dbReference>
<evidence type="ECO:0000256" key="12">
    <source>
        <dbReference type="ARBA" id="ARBA00023187"/>
    </source>
</evidence>
<evidence type="ECO:0000256" key="2">
    <source>
        <dbReference type="ARBA" id="ARBA00019540"/>
    </source>
</evidence>
<dbReference type="CDD" id="cd12777">
    <property type="entry name" value="RRM1_PTBP1"/>
    <property type="match status" value="1"/>
</dbReference>
<keyword evidence="12" id="KW-0508">mRNA splicing</keyword>
<reference evidence="16" key="2">
    <citation type="submission" date="2025-09" db="UniProtKB">
        <authorList>
            <consortium name="Ensembl"/>
        </authorList>
    </citation>
    <scope>IDENTIFICATION</scope>
</reference>
<keyword evidence="6" id="KW-0507">mRNA processing</keyword>
<organism evidence="16 17">
    <name type="scientific">Leptobrachium leishanense</name>
    <name type="common">Leishan spiny toad</name>
    <dbReference type="NCBI Taxonomy" id="445787"/>
    <lineage>
        <taxon>Eukaryota</taxon>
        <taxon>Metazoa</taxon>
        <taxon>Chordata</taxon>
        <taxon>Craniata</taxon>
        <taxon>Vertebrata</taxon>
        <taxon>Euteleostomi</taxon>
        <taxon>Amphibia</taxon>
        <taxon>Batrachia</taxon>
        <taxon>Anura</taxon>
        <taxon>Pelobatoidea</taxon>
        <taxon>Megophryidae</taxon>
        <taxon>Leptobrachium</taxon>
    </lineage>
</organism>
<dbReference type="InterPro" id="IPR035979">
    <property type="entry name" value="RBD_domain_sf"/>
</dbReference>
<proteinExistence type="predicted"/>
<name>A0A8C5QTH9_9ANUR</name>
<dbReference type="Ensembl" id="ENSLLET00000043837.1">
    <property type="protein sequence ID" value="ENSLLEP00000042152.1"/>
    <property type="gene ID" value="ENSLLEG00000025108.1"/>
</dbReference>
<feature type="domain" description="RRM" evidence="15">
    <location>
        <begin position="176"/>
        <end position="252"/>
    </location>
</feature>
<sequence>CDGFFFQRGSDELFSCVTNGPFIMSNSASAANGNDSKKFKGDNRSVSVGSRVIHVRKLPMDVTEAEVISLGLPFGKVTNLLMLKGKNQAFLEMSTEEAANTMVSYYTTVTPVLRSQPIYIQFSNHKELKTDNSPNQARAQAALQAVNSVQSGSLALSASAAVVDTGIVMSGQSPVLRIIVENLFYPVTLDVLHQIFSKFGTVLKIITFTKNNQFQALLQYSDPVSAQHAKLSLDGQNIYNACCTLRIDFSKLTSLNVKYNNDKSRDYTRPDLPSGDGQPSLDQTIAAFGAPGLISANPYATAGNLTCDIFLSGIHGTLTQLSLPSAAAAAAAAGRLGIAGLGIPGNSVLLVSNLNPERVTPQCLFILFGVYGDVHRVKILFNKKENALVQMADGNQGQLAMSHLNGQRLHGKPLRITVSKHQTVQLPREGQEDQGLTKDYSSSPLHRFKKPGSKNFQNIFPPSATLHLSNIPPTVSEEELKILFSNNGYTVKGFKFFQKDRKMALIQMASVEEAIESLIDLHNHDMGESHHLRVSFSKSTI</sequence>
<accession>A0A8C5QTH9</accession>
<dbReference type="Pfam" id="PF22976">
    <property type="entry name" value="RRM_10"/>
    <property type="match status" value="1"/>
</dbReference>
<dbReference type="InterPro" id="IPR035001">
    <property type="entry name" value="PTBP1_RRM3"/>
</dbReference>
<dbReference type="PROSITE" id="PS50102">
    <property type="entry name" value="RRM"/>
    <property type="match status" value="4"/>
</dbReference>